<organism evidence="2 3">
    <name type="scientific">Aldrovandia affinis</name>
    <dbReference type="NCBI Taxonomy" id="143900"/>
    <lineage>
        <taxon>Eukaryota</taxon>
        <taxon>Metazoa</taxon>
        <taxon>Chordata</taxon>
        <taxon>Craniata</taxon>
        <taxon>Vertebrata</taxon>
        <taxon>Euteleostomi</taxon>
        <taxon>Actinopterygii</taxon>
        <taxon>Neopterygii</taxon>
        <taxon>Teleostei</taxon>
        <taxon>Notacanthiformes</taxon>
        <taxon>Halosauridae</taxon>
        <taxon>Aldrovandia</taxon>
    </lineage>
</organism>
<feature type="compositionally biased region" description="Basic and acidic residues" evidence="1">
    <location>
        <begin position="578"/>
        <end position="592"/>
    </location>
</feature>
<feature type="compositionally biased region" description="Basic and acidic residues" evidence="1">
    <location>
        <begin position="445"/>
        <end position="455"/>
    </location>
</feature>
<keyword evidence="3" id="KW-1185">Reference proteome</keyword>
<accession>A0AAD7WT80</accession>
<sequence length="688" mass="74787">MRMVNETVLSALAFCRSLLQILGDGCLRGGGLANVTVPVSTALIFTQDRPICPREPNSPGSCQRRLLESLVSRCLLPSALPGTAPALPLSSGCARVCMGMWETDAALDLCHCERRAAAVFPRQQRRSLPLLSVGWPPRPTCQTALAAGNRVCAFDKSFTDAQHLGVILGFRLNRAAQEYTSAHKGGIRQLFRWSPGRPGQGAALVLESQAGQSDRDDRCPLILEVDKGIEKLAWAAAVFSGRIKASLNHFKTTLLLAVTLELQQTHPLPCMCAPHTTTPFGGARWRLTEDGCHGGTANIPNAEQLQPQATAERYQVPCDRDALPQESAERKGREQRPGARRSPIPQRGNWRPNAHVVNVVQGGLCGNGERLHVVFAAEEHAPRALSEGPKMPPQQSGARHCGSSAGPLHVAVFGLTGPLCVSSRVRALDGRWAGVRAPERRRRLRTDARDQRDGPYSRGGTPTAQSPTHNRTATEPLAHGDTSLRSARRPLPLAPATPLTTPLRASAVRPGNEKEGKDKIYPPGDGACRALEVIARAPRSIPTGTESTELPATAQRTTPRNLTARVTALTDTGLTPPREGRSFGRFRTDGKASRHRRALPPLFRRAIDQRMTTRATSRQQCTPSSLTTQWRSPLHELLMEEKKAFSNLGGNLQQVSVCGRLHRVSHRRFNLRAQICVSAITISPNEPN</sequence>
<feature type="compositionally biased region" description="Low complexity" evidence="1">
    <location>
        <begin position="483"/>
        <end position="507"/>
    </location>
</feature>
<proteinExistence type="predicted"/>
<feature type="region of interest" description="Disordered" evidence="1">
    <location>
        <begin position="318"/>
        <end position="353"/>
    </location>
</feature>
<gene>
    <name evidence="2" type="ORF">AAFF_G00258160</name>
</gene>
<feature type="compositionally biased region" description="Polar residues" evidence="1">
    <location>
        <begin position="460"/>
        <end position="473"/>
    </location>
</feature>
<evidence type="ECO:0000256" key="1">
    <source>
        <dbReference type="SAM" id="MobiDB-lite"/>
    </source>
</evidence>
<evidence type="ECO:0000313" key="2">
    <source>
        <dbReference type="EMBL" id="KAJ8408402.1"/>
    </source>
</evidence>
<feature type="compositionally biased region" description="Basic and acidic residues" evidence="1">
    <location>
        <begin position="511"/>
        <end position="520"/>
    </location>
</feature>
<evidence type="ECO:0000313" key="3">
    <source>
        <dbReference type="Proteomes" id="UP001221898"/>
    </source>
</evidence>
<dbReference type="AlphaFoldDB" id="A0AAD7WT80"/>
<feature type="region of interest" description="Disordered" evidence="1">
    <location>
        <begin position="572"/>
        <end position="595"/>
    </location>
</feature>
<name>A0AAD7WT80_9TELE</name>
<feature type="compositionally biased region" description="Basic and acidic residues" evidence="1">
    <location>
        <begin position="318"/>
        <end position="337"/>
    </location>
</feature>
<feature type="region of interest" description="Disordered" evidence="1">
    <location>
        <begin position="440"/>
        <end position="524"/>
    </location>
</feature>
<comment type="caution">
    <text evidence="2">The sequence shown here is derived from an EMBL/GenBank/DDBJ whole genome shotgun (WGS) entry which is preliminary data.</text>
</comment>
<reference evidence="2" key="1">
    <citation type="journal article" date="2023" name="Science">
        <title>Genome structures resolve the early diversification of teleost fishes.</title>
        <authorList>
            <person name="Parey E."/>
            <person name="Louis A."/>
            <person name="Montfort J."/>
            <person name="Bouchez O."/>
            <person name="Roques C."/>
            <person name="Iampietro C."/>
            <person name="Lluch J."/>
            <person name="Castinel A."/>
            <person name="Donnadieu C."/>
            <person name="Desvignes T."/>
            <person name="Floi Bucao C."/>
            <person name="Jouanno E."/>
            <person name="Wen M."/>
            <person name="Mejri S."/>
            <person name="Dirks R."/>
            <person name="Jansen H."/>
            <person name="Henkel C."/>
            <person name="Chen W.J."/>
            <person name="Zahm M."/>
            <person name="Cabau C."/>
            <person name="Klopp C."/>
            <person name="Thompson A.W."/>
            <person name="Robinson-Rechavi M."/>
            <person name="Braasch I."/>
            <person name="Lecointre G."/>
            <person name="Bobe J."/>
            <person name="Postlethwait J.H."/>
            <person name="Berthelot C."/>
            <person name="Roest Crollius H."/>
            <person name="Guiguen Y."/>
        </authorList>
    </citation>
    <scope>NUCLEOTIDE SEQUENCE</scope>
    <source>
        <strain evidence="2">NC1722</strain>
    </source>
</reference>
<feature type="region of interest" description="Disordered" evidence="1">
    <location>
        <begin position="383"/>
        <end position="402"/>
    </location>
</feature>
<dbReference type="Proteomes" id="UP001221898">
    <property type="component" value="Unassembled WGS sequence"/>
</dbReference>
<dbReference type="EMBL" id="JAINUG010000035">
    <property type="protein sequence ID" value="KAJ8408402.1"/>
    <property type="molecule type" value="Genomic_DNA"/>
</dbReference>
<protein>
    <submittedName>
        <fullName evidence="2">Uncharacterized protein</fullName>
    </submittedName>
</protein>